<dbReference type="SUPFAM" id="SSF52743">
    <property type="entry name" value="Subtilisin-like"/>
    <property type="match status" value="1"/>
</dbReference>
<dbReference type="PROSITE" id="PS00136">
    <property type="entry name" value="SUBTILASE_ASP"/>
    <property type="match status" value="1"/>
</dbReference>
<dbReference type="InterPro" id="IPR036852">
    <property type="entry name" value="Peptidase_S8/S53_dom_sf"/>
</dbReference>
<evidence type="ECO:0000256" key="4">
    <source>
        <dbReference type="ARBA" id="ARBA00022801"/>
    </source>
</evidence>
<feature type="domain" description="Peptidase S8/S53" evidence="9">
    <location>
        <begin position="127"/>
        <end position="378"/>
    </location>
</feature>
<organism evidence="10 11">
    <name type="scientific">Geomobilimonas luticola</name>
    <dbReference type="NCBI Taxonomy" id="1114878"/>
    <lineage>
        <taxon>Bacteria</taxon>
        <taxon>Pseudomonadati</taxon>
        <taxon>Thermodesulfobacteriota</taxon>
        <taxon>Desulfuromonadia</taxon>
        <taxon>Geobacterales</taxon>
        <taxon>Geobacteraceae</taxon>
        <taxon>Geomobilimonas</taxon>
    </lineage>
</organism>
<evidence type="ECO:0000256" key="6">
    <source>
        <dbReference type="PROSITE-ProRule" id="PRU01240"/>
    </source>
</evidence>
<keyword evidence="4 6" id="KW-0378">Hydrolase</keyword>
<evidence type="ECO:0000256" key="1">
    <source>
        <dbReference type="ARBA" id="ARBA00011073"/>
    </source>
</evidence>
<evidence type="ECO:0000313" key="11">
    <source>
        <dbReference type="Proteomes" id="UP000756860"/>
    </source>
</evidence>
<evidence type="ECO:0000256" key="7">
    <source>
        <dbReference type="RuleBase" id="RU003355"/>
    </source>
</evidence>
<dbReference type="Proteomes" id="UP000756860">
    <property type="component" value="Unassembled WGS sequence"/>
</dbReference>
<feature type="active site" description="Charge relay system" evidence="6">
    <location>
        <position position="171"/>
    </location>
</feature>
<feature type="chain" id="PRO_5047094522" evidence="8">
    <location>
        <begin position="23"/>
        <end position="505"/>
    </location>
</feature>
<keyword evidence="5 6" id="KW-0720">Serine protease</keyword>
<evidence type="ECO:0000256" key="3">
    <source>
        <dbReference type="ARBA" id="ARBA00022723"/>
    </source>
</evidence>
<evidence type="ECO:0000313" key="10">
    <source>
        <dbReference type="EMBL" id="MBT0653990.1"/>
    </source>
</evidence>
<protein>
    <submittedName>
        <fullName evidence="10">S8 family peptidase</fullName>
    </submittedName>
</protein>
<keyword evidence="3" id="KW-0479">Metal-binding</keyword>
<evidence type="ECO:0000256" key="5">
    <source>
        <dbReference type="ARBA" id="ARBA00022825"/>
    </source>
</evidence>
<dbReference type="Pfam" id="PF00082">
    <property type="entry name" value="Peptidase_S8"/>
    <property type="match status" value="1"/>
</dbReference>
<feature type="active site" description="Charge relay system" evidence="6">
    <location>
        <position position="324"/>
    </location>
</feature>
<dbReference type="SUPFAM" id="SSF54897">
    <property type="entry name" value="Protease propeptides/inhibitors"/>
    <property type="match status" value="1"/>
</dbReference>
<comment type="caution">
    <text evidence="10">The sequence shown here is derived from an EMBL/GenBank/DDBJ whole genome shotgun (WGS) entry which is preliminary data.</text>
</comment>
<dbReference type="InterPro" id="IPR000209">
    <property type="entry name" value="Peptidase_S8/S53_dom"/>
</dbReference>
<dbReference type="EMBL" id="JAHCVK010000006">
    <property type="protein sequence ID" value="MBT0653990.1"/>
    <property type="molecule type" value="Genomic_DNA"/>
</dbReference>
<dbReference type="Gene3D" id="3.30.70.80">
    <property type="entry name" value="Peptidase S8 propeptide/proteinase inhibitor I9"/>
    <property type="match status" value="1"/>
</dbReference>
<gene>
    <name evidence="10" type="ORF">KI810_13050</name>
</gene>
<dbReference type="RefSeq" id="WP_214175992.1">
    <property type="nucleotide sequence ID" value="NZ_JAHCVK010000006.1"/>
</dbReference>
<comment type="similarity">
    <text evidence="1 6 7">Belongs to the peptidase S8 family.</text>
</comment>
<dbReference type="PRINTS" id="PR00723">
    <property type="entry name" value="SUBTILISIN"/>
</dbReference>
<keyword evidence="2 6" id="KW-0645">Protease</keyword>
<evidence type="ECO:0000256" key="2">
    <source>
        <dbReference type="ARBA" id="ARBA00022670"/>
    </source>
</evidence>
<name>A0ABS5SFK8_9BACT</name>
<dbReference type="InterPro" id="IPR050131">
    <property type="entry name" value="Peptidase_S8_subtilisin-like"/>
</dbReference>
<dbReference type="PROSITE" id="PS00138">
    <property type="entry name" value="SUBTILASE_SER"/>
    <property type="match status" value="1"/>
</dbReference>
<dbReference type="PANTHER" id="PTHR43806">
    <property type="entry name" value="PEPTIDASE S8"/>
    <property type="match status" value="1"/>
</dbReference>
<accession>A0ABS5SFK8</accession>
<dbReference type="InterPro" id="IPR037045">
    <property type="entry name" value="S8pro/Inhibitor_I9_sf"/>
</dbReference>
<feature type="active site" description="Charge relay system" evidence="6">
    <location>
        <position position="136"/>
    </location>
</feature>
<feature type="signal peptide" evidence="8">
    <location>
        <begin position="1"/>
        <end position="22"/>
    </location>
</feature>
<dbReference type="Gene3D" id="3.40.50.200">
    <property type="entry name" value="Peptidase S8/S53 domain"/>
    <property type="match status" value="1"/>
</dbReference>
<dbReference type="InterPro" id="IPR023827">
    <property type="entry name" value="Peptidase_S8_Asp-AS"/>
</dbReference>
<proteinExistence type="inferred from homology"/>
<dbReference type="PANTHER" id="PTHR43806:SF11">
    <property type="entry name" value="CEREVISIN-RELATED"/>
    <property type="match status" value="1"/>
</dbReference>
<dbReference type="CDD" id="cd07477">
    <property type="entry name" value="Peptidases_S8_Subtilisin_subset"/>
    <property type="match status" value="1"/>
</dbReference>
<evidence type="ECO:0000256" key="8">
    <source>
        <dbReference type="SAM" id="SignalP"/>
    </source>
</evidence>
<dbReference type="InterPro" id="IPR023828">
    <property type="entry name" value="Peptidase_S8_Ser-AS"/>
</dbReference>
<dbReference type="InterPro" id="IPR015500">
    <property type="entry name" value="Peptidase_S8_subtilisin-rel"/>
</dbReference>
<dbReference type="InterPro" id="IPR034202">
    <property type="entry name" value="Subtilisin_Carlsberg-like"/>
</dbReference>
<reference evidence="10 11" key="1">
    <citation type="submission" date="2021-05" db="EMBL/GenBank/DDBJ databases">
        <title>The draft genome of Geobacter luticola JCM 17780.</title>
        <authorList>
            <person name="Xu Z."/>
            <person name="Masuda Y."/>
            <person name="Itoh H."/>
            <person name="Senoo K."/>
        </authorList>
    </citation>
    <scope>NUCLEOTIDE SEQUENCE [LARGE SCALE GENOMIC DNA]</scope>
    <source>
        <strain evidence="10 11">JCM 17780</strain>
    </source>
</reference>
<dbReference type="PROSITE" id="PS51892">
    <property type="entry name" value="SUBTILASE"/>
    <property type="match status" value="1"/>
</dbReference>
<sequence length="505" mass="52331">MLHRVIFFSFVTISILTSPALAGNKKAIIGFRHGVGLAESDKHEKVQRTGGRIFRDHRSINAVSAELSDESICSLKNDPQVAYVEADKVIAVVEPVTVASATDQELLDSWGVKRIGADVAATKGITGAGIKVAILDTGIDPDHPDLKDNYKGGYNFVYDNNDPYDDSRYGHGTHLAGIIAARDNGTGVVGVAPEASLYALKVLNGGLMGSTSDILAGIEWAITNKMQVINMSFGAQMDSQAFRDACDAAFKAGIVLVAAAGNFNQPIVDNPAGFDPVIAVSATAQDGTKAAFSNYGAKVELSAPGVAVMSTVPGGGFGLMSGTSQATPHVSGVAALIFSAGIKDENGDGNLADEVRQRLAATATDLGDPGRDVYFGYGLVNADKAADIVQPQQYTVTRTGDNRGNGALNVVLKPGTYTIGISNNGLKNIIMGTSGDNSDTCYLLSQTTGGASSGHGNDEIIASFSFGPAQPQTVSSALKVEAECIVGFYPHGRVGTSAAITIAAH</sequence>
<keyword evidence="11" id="KW-1185">Reference proteome</keyword>
<keyword evidence="8" id="KW-0732">Signal</keyword>
<evidence type="ECO:0000259" key="9">
    <source>
        <dbReference type="Pfam" id="PF00082"/>
    </source>
</evidence>